<dbReference type="EMBL" id="MNAD01001045">
    <property type="protein sequence ID" value="OJT08368.1"/>
    <property type="molecule type" value="Genomic_DNA"/>
</dbReference>
<dbReference type="Proteomes" id="UP000184267">
    <property type="component" value="Unassembled WGS sequence"/>
</dbReference>
<keyword evidence="3" id="KW-1185">Reference proteome</keyword>
<evidence type="ECO:0000313" key="3">
    <source>
        <dbReference type="Proteomes" id="UP000184267"/>
    </source>
</evidence>
<dbReference type="AlphaFoldDB" id="A0A1M2VLB6"/>
<gene>
    <name evidence="2" type="ORF">TRAPUB_707</name>
</gene>
<protein>
    <submittedName>
        <fullName evidence="2">Uncharacterized protein</fullName>
    </submittedName>
</protein>
<sequence length="52" mass="5547">MRMPPGSSGRKRVMRPHPSAGGSKKHAVSADQGCPPTQLAISALELHSIERK</sequence>
<proteinExistence type="predicted"/>
<evidence type="ECO:0000256" key="1">
    <source>
        <dbReference type="SAM" id="MobiDB-lite"/>
    </source>
</evidence>
<evidence type="ECO:0000313" key="2">
    <source>
        <dbReference type="EMBL" id="OJT08368.1"/>
    </source>
</evidence>
<comment type="caution">
    <text evidence="2">The sequence shown here is derived from an EMBL/GenBank/DDBJ whole genome shotgun (WGS) entry which is preliminary data.</text>
</comment>
<accession>A0A1M2VLB6</accession>
<organism evidence="2 3">
    <name type="scientific">Trametes pubescens</name>
    <name type="common">White-rot fungus</name>
    <dbReference type="NCBI Taxonomy" id="154538"/>
    <lineage>
        <taxon>Eukaryota</taxon>
        <taxon>Fungi</taxon>
        <taxon>Dikarya</taxon>
        <taxon>Basidiomycota</taxon>
        <taxon>Agaricomycotina</taxon>
        <taxon>Agaricomycetes</taxon>
        <taxon>Polyporales</taxon>
        <taxon>Polyporaceae</taxon>
        <taxon>Trametes</taxon>
    </lineage>
</organism>
<feature type="region of interest" description="Disordered" evidence="1">
    <location>
        <begin position="1"/>
        <end position="36"/>
    </location>
</feature>
<reference evidence="2 3" key="1">
    <citation type="submission" date="2016-10" db="EMBL/GenBank/DDBJ databases">
        <title>Genome sequence of the basidiomycete white-rot fungus Trametes pubescens.</title>
        <authorList>
            <person name="Makela M.R."/>
            <person name="Granchi Z."/>
            <person name="Peng M."/>
            <person name="De Vries R.P."/>
            <person name="Grigoriev I."/>
            <person name="Riley R."/>
            <person name="Hilden K."/>
        </authorList>
    </citation>
    <scope>NUCLEOTIDE SEQUENCE [LARGE SCALE GENOMIC DNA]</scope>
    <source>
        <strain evidence="2 3">FBCC735</strain>
    </source>
</reference>
<name>A0A1M2VLB6_TRAPU</name>